<sequence>MFHSEFEDSPTSLSKTNAVSASIKANRLSICNILLPVAGALGSSKIIAGTLGPHICHHGQSETGFPPADPRASEQTLRPRGSVRITTFQPGASGHSEKKTCSTCEGNANESVPNSTILLKLAMVKPHLSFFIVADGPL</sequence>
<dbReference type="AlphaFoldDB" id="A0A8T0HRB2"/>
<keyword evidence="3" id="KW-1185">Reference proteome</keyword>
<evidence type="ECO:0000313" key="2">
    <source>
        <dbReference type="EMBL" id="KAG0573088.1"/>
    </source>
</evidence>
<comment type="caution">
    <text evidence="2">The sequence shown here is derived from an EMBL/GenBank/DDBJ whole genome shotgun (WGS) entry which is preliminary data.</text>
</comment>
<dbReference type="EMBL" id="CM026426">
    <property type="protein sequence ID" value="KAG0573088.1"/>
    <property type="molecule type" value="Genomic_DNA"/>
</dbReference>
<feature type="region of interest" description="Disordered" evidence="1">
    <location>
        <begin position="58"/>
        <end position="78"/>
    </location>
</feature>
<evidence type="ECO:0000313" key="3">
    <source>
        <dbReference type="Proteomes" id="UP000822688"/>
    </source>
</evidence>
<gene>
    <name evidence="2" type="ORF">KC19_VG147800</name>
</gene>
<protein>
    <submittedName>
        <fullName evidence="2">Uncharacterized protein</fullName>
    </submittedName>
</protein>
<evidence type="ECO:0000256" key="1">
    <source>
        <dbReference type="SAM" id="MobiDB-lite"/>
    </source>
</evidence>
<name>A0A8T0HRB2_CERPU</name>
<organism evidence="2 3">
    <name type="scientific">Ceratodon purpureus</name>
    <name type="common">Fire moss</name>
    <name type="synonym">Dicranum purpureum</name>
    <dbReference type="NCBI Taxonomy" id="3225"/>
    <lineage>
        <taxon>Eukaryota</taxon>
        <taxon>Viridiplantae</taxon>
        <taxon>Streptophyta</taxon>
        <taxon>Embryophyta</taxon>
        <taxon>Bryophyta</taxon>
        <taxon>Bryophytina</taxon>
        <taxon>Bryopsida</taxon>
        <taxon>Dicranidae</taxon>
        <taxon>Pseudoditrichales</taxon>
        <taxon>Ditrichaceae</taxon>
        <taxon>Ceratodon</taxon>
    </lineage>
</organism>
<dbReference type="Proteomes" id="UP000822688">
    <property type="component" value="Chromosome V"/>
</dbReference>
<proteinExistence type="predicted"/>
<accession>A0A8T0HRB2</accession>
<reference evidence="2" key="1">
    <citation type="submission" date="2020-06" db="EMBL/GenBank/DDBJ databases">
        <title>WGS assembly of Ceratodon purpureus strain R40.</title>
        <authorList>
            <person name="Carey S.B."/>
            <person name="Jenkins J."/>
            <person name="Shu S."/>
            <person name="Lovell J.T."/>
            <person name="Sreedasyam A."/>
            <person name="Maumus F."/>
            <person name="Tiley G.P."/>
            <person name="Fernandez-Pozo N."/>
            <person name="Barry K."/>
            <person name="Chen C."/>
            <person name="Wang M."/>
            <person name="Lipzen A."/>
            <person name="Daum C."/>
            <person name="Saski C.A."/>
            <person name="Payton A.C."/>
            <person name="Mcbreen J.C."/>
            <person name="Conrad R.E."/>
            <person name="Kollar L.M."/>
            <person name="Olsson S."/>
            <person name="Huttunen S."/>
            <person name="Landis J.B."/>
            <person name="Wickett N.J."/>
            <person name="Johnson M.G."/>
            <person name="Rensing S.A."/>
            <person name="Grimwood J."/>
            <person name="Schmutz J."/>
            <person name="Mcdaniel S.F."/>
        </authorList>
    </citation>
    <scope>NUCLEOTIDE SEQUENCE</scope>
    <source>
        <strain evidence="2">R40</strain>
    </source>
</reference>